<dbReference type="Gene3D" id="1.20.1260.10">
    <property type="match status" value="1"/>
</dbReference>
<dbReference type="PIRSF" id="PIRSF037834">
    <property type="entry name" value="PA_CoA_Oase3"/>
    <property type="match status" value="1"/>
</dbReference>
<organism evidence="1 2">
    <name type="scientific">Aurantiacibacter sediminis</name>
    <dbReference type="NCBI Taxonomy" id="2793064"/>
    <lineage>
        <taxon>Bacteria</taxon>
        <taxon>Pseudomonadati</taxon>
        <taxon>Pseudomonadota</taxon>
        <taxon>Alphaproteobacteria</taxon>
        <taxon>Sphingomonadales</taxon>
        <taxon>Erythrobacteraceae</taxon>
        <taxon>Aurantiacibacter</taxon>
    </lineage>
</organism>
<dbReference type="NCBIfam" id="TIGR02158">
    <property type="entry name" value="PA_CoA_Oxy3"/>
    <property type="match status" value="1"/>
</dbReference>
<comment type="caution">
    <text evidence="1">The sequence shown here is derived from an EMBL/GenBank/DDBJ whole genome shotgun (WGS) entry which is preliminary data.</text>
</comment>
<protein>
    <submittedName>
        <fullName evidence="1">Phenylacetate-CoA oxygenase subunit PaaC</fullName>
    </submittedName>
</protein>
<gene>
    <name evidence="1" type="primary">paaC</name>
    <name evidence="1" type="ORF">I5L03_12725</name>
</gene>
<dbReference type="InterPro" id="IPR007814">
    <property type="entry name" value="PaaA_PaaC"/>
</dbReference>
<dbReference type="InterPro" id="IPR052703">
    <property type="entry name" value="Aromatic_CoA_ox/epox"/>
</dbReference>
<accession>A0ABS0N6R1</accession>
<name>A0ABS0N6R1_9SPHN</name>
<evidence type="ECO:0000313" key="1">
    <source>
        <dbReference type="EMBL" id="MBH5323446.1"/>
    </source>
</evidence>
<dbReference type="InterPro" id="IPR012347">
    <property type="entry name" value="Ferritin-like"/>
</dbReference>
<proteinExistence type="predicted"/>
<dbReference type="Pfam" id="PF05138">
    <property type="entry name" value="PaaA_PaaC"/>
    <property type="match status" value="1"/>
</dbReference>
<dbReference type="InterPro" id="IPR009078">
    <property type="entry name" value="Ferritin-like_SF"/>
</dbReference>
<dbReference type="InterPro" id="IPR011882">
    <property type="entry name" value="PaaC"/>
</dbReference>
<dbReference type="EMBL" id="JAEANY010000004">
    <property type="protein sequence ID" value="MBH5323446.1"/>
    <property type="molecule type" value="Genomic_DNA"/>
</dbReference>
<sequence>MDKALFEYLLRLGDDSLVLAQRLCEWSSRAPTLEVDLSLSNLGLDLVGQAQLLLGYAGEVEGQGRDEDRLAYHRDAEEYRNCLLVEQPNGDFAQTMARHFLFSIYRELLLDELVGSSDTRLAEIAAKAVKETRYHAELASDWVIRLGDGTEESHRRMQDGLDWFWRFVDEMFAVDEVERVLIERGIAVDPAVTREAFDARVTQVVKSATLEVKPSTWPQTGGRQGNHTEHLSTMLAEMQVLPRRYPEATW</sequence>
<dbReference type="PANTHER" id="PTHR30458:SF0">
    <property type="entry name" value="1,2-PHENYLACETYL-COA EPOXIDASE, SUBUNIT C"/>
    <property type="match status" value="1"/>
</dbReference>
<evidence type="ECO:0000313" key="2">
    <source>
        <dbReference type="Proteomes" id="UP000602442"/>
    </source>
</evidence>
<keyword evidence="2" id="KW-1185">Reference proteome</keyword>
<dbReference type="RefSeq" id="WP_197922371.1">
    <property type="nucleotide sequence ID" value="NZ_CAWPTA010000009.1"/>
</dbReference>
<dbReference type="Proteomes" id="UP000602442">
    <property type="component" value="Unassembled WGS sequence"/>
</dbReference>
<dbReference type="SUPFAM" id="SSF47240">
    <property type="entry name" value="Ferritin-like"/>
    <property type="match status" value="1"/>
</dbReference>
<reference evidence="1 2" key="1">
    <citation type="submission" date="2020-11" db="EMBL/GenBank/DDBJ databases">
        <title>Erythrobacter sediminis sp. nov., a marine bacterium from a tidal flat of Garorim Bay.</title>
        <authorList>
            <person name="Kim D."/>
            <person name="Yoo Y."/>
            <person name="Kim J.-J."/>
        </authorList>
    </citation>
    <scope>NUCLEOTIDE SEQUENCE [LARGE SCALE GENOMIC DNA]</scope>
    <source>
        <strain evidence="1 2">JGD-13</strain>
    </source>
</reference>
<dbReference type="PANTHER" id="PTHR30458">
    <property type="entry name" value="PHENYLACETIC ACID DEGRADATION PROTEIN PAA"/>
    <property type="match status" value="1"/>
</dbReference>